<evidence type="ECO:0000313" key="2">
    <source>
        <dbReference type="Proteomes" id="UP000663879"/>
    </source>
</evidence>
<evidence type="ECO:0008006" key="3">
    <source>
        <dbReference type="Google" id="ProtNLM"/>
    </source>
</evidence>
<dbReference type="Proteomes" id="UP000663879">
    <property type="component" value="Unassembled WGS sequence"/>
</dbReference>
<accession>A0A814AVS2</accession>
<name>A0A814AVS2_9BILA</name>
<comment type="caution">
    <text evidence="1">The sequence shown here is derived from an EMBL/GenBank/DDBJ whole genome shotgun (WGS) entry which is preliminary data.</text>
</comment>
<evidence type="ECO:0000313" key="1">
    <source>
        <dbReference type="EMBL" id="CAF0919278.1"/>
    </source>
</evidence>
<reference evidence="1" key="1">
    <citation type="submission" date="2021-02" db="EMBL/GenBank/DDBJ databases">
        <authorList>
            <person name="Nowell W R."/>
        </authorList>
    </citation>
    <scope>NUCLEOTIDE SEQUENCE</scope>
    <source>
        <strain evidence="1">Ploen Becks lab</strain>
    </source>
</reference>
<dbReference type="EMBL" id="CAJNOC010002208">
    <property type="protein sequence ID" value="CAF0919278.1"/>
    <property type="molecule type" value="Genomic_DNA"/>
</dbReference>
<proteinExistence type="predicted"/>
<organism evidence="1 2">
    <name type="scientific">Brachionus calyciflorus</name>
    <dbReference type="NCBI Taxonomy" id="104777"/>
    <lineage>
        <taxon>Eukaryota</taxon>
        <taxon>Metazoa</taxon>
        <taxon>Spiralia</taxon>
        <taxon>Gnathifera</taxon>
        <taxon>Rotifera</taxon>
        <taxon>Eurotatoria</taxon>
        <taxon>Monogononta</taxon>
        <taxon>Pseudotrocha</taxon>
        <taxon>Ploima</taxon>
        <taxon>Brachionidae</taxon>
        <taxon>Brachionus</taxon>
    </lineage>
</organism>
<gene>
    <name evidence="1" type="ORF">OXX778_LOCUS12299</name>
</gene>
<protein>
    <recommendedName>
        <fullName evidence="3">FLYWCH-type domain-containing protein</fullName>
    </recommendedName>
</protein>
<sequence length="159" mass="18842">MKYVIVPTTRNGKAVYFKENIYYQLKPVNPITNIIILRCKFYHYPNFRCKVKIKSYNENVISINRQHKAHQIVTENEVIMMQAKKKIKSNILINKGPIKKTFEETVNDVIANYRIPLKHAAEYAPKYKSVQKTLYKLRHETQIKKISFQVRLNLFLLIG</sequence>
<keyword evidence="2" id="KW-1185">Reference proteome</keyword>
<dbReference type="AlphaFoldDB" id="A0A814AVS2"/>